<accession>A0A175W3V5</accession>
<protein>
    <submittedName>
        <fullName evidence="5">Glycosidase CRR1</fullName>
    </submittedName>
</protein>
<dbReference type="VEuPathDB" id="FungiDB:MMYC01_205887"/>
<feature type="disulfide bond" evidence="2">
    <location>
        <begin position="61"/>
        <end position="75"/>
    </location>
</feature>
<name>A0A175W3V5_9PEZI</name>
<dbReference type="InterPro" id="IPR036861">
    <property type="entry name" value="Endochitinase-like_sf"/>
</dbReference>
<evidence type="ECO:0000256" key="2">
    <source>
        <dbReference type="PROSITE-ProRule" id="PRU00261"/>
    </source>
</evidence>
<dbReference type="InterPro" id="IPR018371">
    <property type="entry name" value="Chitin-binding_1_CS"/>
</dbReference>
<dbReference type="PROSITE" id="PS50941">
    <property type="entry name" value="CHIT_BIND_I_2"/>
    <property type="match status" value="1"/>
</dbReference>
<organism evidence="5 6">
    <name type="scientific">Madurella mycetomatis</name>
    <dbReference type="NCBI Taxonomy" id="100816"/>
    <lineage>
        <taxon>Eukaryota</taxon>
        <taxon>Fungi</taxon>
        <taxon>Dikarya</taxon>
        <taxon>Ascomycota</taxon>
        <taxon>Pezizomycotina</taxon>
        <taxon>Sordariomycetes</taxon>
        <taxon>Sordariomycetidae</taxon>
        <taxon>Sordariales</taxon>
        <taxon>Sordariales incertae sedis</taxon>
        <taxon>Madurella</taxon>
    </lineage>
</organism>
<keyword evidence="1 2" id="KW-0147">Chitin-binding</keyword>
<keyword evidence="3" id="KW-0732">Signal</keyword>
<reference evidence="5 6" key="1">
    <citation type="journal article" date="2016" name="Genome Announc.">
        <title>Genome Sequence of Madurella mycetomatis mm55, Isolated from a Human Mycetoma Case in Sudan.</title>
        <authorList>
            <person name="Smit S."/>
            <person name="Derks M.F."/>
            <person name="Bervoets S."/>
            <person name="Fahal A."/>
            <person name="van Leeuwen W."/>
            <person name="van Belkum A."/>
            <person name="van de Sande W.W."/>
        </authorList>
    </citation>
    <scope>NUCLEOTIDE SEQUENCE [LARGE SCALE GENOMIC DNA]</scope>
    <source>
        <strain evidence="6">mm55</strain>
    </source>
</reference>
<dbReference type="SUPFAM" id="SSF57016">
    <property type="entry name" value="Plant lectins/antimicrobial peptides"/>
    <property type="match status" value="1"/>
</dbReference>
<dbReference type="OrthoDB" id="1193027at2759"/>
<evidence type="ECO:0000256" key="3">
    <source>
        <dbReference type="SAM" id="SignalP"/>
    </source>
</evidence>
<keyword evidence="5" id="KW-0326">Glycosidase</keyword>
<dbReference type="GO" id="GO:0016798">
    <property type="term" value="F:hydrolase activity, acting on glycosyl bonds"/>
    <property type="evidence" value="ECO:0007669"/>
    <property type="project" value="UniProtKB-KW"/>
</dbReference>
<feature type="signal peptide" evidence="3">
    <location>
        <begin position="1"/>
        <end position="16"/>
    </location>
</feature>
<keyword evidence="2" id="KW-1015">Disulfide bond</keyword>
<dbReference type="AlphaFoldDB" id="A0A175W3V5"/>
<feature type="chain" id="PRO_5008043600" evidence="3">
    <location>
        <begin position="17"/>
        <end position="130"/>
    </location>
</feature>
<keyword evidence="6" id="KW-1185">Reference proteome</keyword>
<comment type="caution">
    <text evidence="2">Lacks conserved residue(s) required for the propagation of feature annotation.</text>
</comment>
<evidence type="ECO:0000313" key="6">
    <source>
        <dbReference type="Proteomes" id="UP000078237"/>
    </source>
</evidence>
<dbReference type="Proteomes" id="UP000078237">
    <property type="component" value="Unassembled WGS sequence"/>
</dbReference>
<gene>
    <name evidence="5" type="ORF">MMYC01_205887</name>
</gene>
<evidence type="ECO:0000256" key="1">
    <source>
        <dbReference type="ARBA" id="ARBA00022669"/>
    </source>
</evidence>
<proteinExistence type="predicted"/>
<dbReference type="EMBL" id="LCTW02000121">
    <property type="protein sequence ID" value="KXX78408.1"/>
    <property type="molecule type" value="Genomic_DNA"/>
</dbReference>
<sequence>MRFLLPLLLLPATALSAVLRDASSPMSGLTPARRDVSPDNTCGVVEAGADQGYTCPGELPCCSQYGYCGANGTFCLTSAGCQAEYSNSSSACEDPEPGTTVSVDGTCGTTGAGEHGYRCPEEGETCCSAA</sequence>
<keyword evidence="5" id="KW-0378">Hydrolase</keyword>
<dbReference type="Gene3D" id="3.30.60.10">
    <property type="entry name" value="Endochitinase-like"/>
    <property type="match status" value="1"/>
</dbReference>
<feature type="domain" description="Chitin-binding type-1" evidence="4">
    <location>
        <begin position="39"/>
        <end position="94"/>
    </location>
</feature>
<dbReference type="InterPro" id="IPR001002">
    <property type="entry name" value="Chitin-bd_1"/>
</dbReference>
<dbReference type="GO" id="GO:0008061">
    <property type="term" value="F:chitin binding"/>
    <property type="evidence" value="ECO:0007669"/>
    <property type="project" value="UniProtKB-UniRule"/>
</dbReference>
<dbReference type="PROSITE" id="PS00026">
    <property type="entry name" value="CHIT_BIND_I_1"/>
    <property type="match status" value="1"/>
</dbReference>
<evidence type="ECO:0000259" key="4">
    <source>
        <dbReference type="PROSITE" id="PS50941"/>
    </source>
</evidence>
<evidence type="ECO:0000313" key="5">
    <source>
        <dbReference type="EMBL" id="KXX78408.1"/>
    </source>
</evidence>
<comment type="caution">
    <text evidence="5">The sequence shown here is derived from an EMBL/GenBank/DDBJ whole genome shotgun (WGS) entry which is preliminary data.</text>
</comment>